<name>A0A1H9N3Y0_9GAMM</name>
<feature type="transmembrane region" description="Helical" evidence="1">
    <location>
        <begin position="116"/>
        <end position="139"/>
    </location>
</feature>
<keyword evidence="1" id="KW-1133">Transmembrane helix</keyword>
<accession>A0A1H9N3Y0</accession>
<proteinExistence type="predicted"/>
<dbReference type="EMBL" id="FOGC01000022">
    <property type="protein sequence ID" value="SER30487.1"/>
    <property type="molecule type" value="Genomic_DNA"/>
</dbReference>
<keyword evidence="1" id="KW-0472">Membrane</keyword>
<gene>
    <name evidence="2" type="ORF">SAMN05216522_1227</name>
</gene>
<evidence type="ECO:0000313" key="2">
    <source>
        <dbReference type="EMBL" id="SER30487.1"/>
    </source>
</evidence>
<reference evidence="3" key="1">
    <citation type="submission" date="2016-10" db="EMBL/GenBank/DDBJ databases">
        <authorList>
            <person name="Varghese N."/>
            <person name="Submissions S."/>
        </authorList>
    </citation>
    <scope>NUCLEOTIDE SEQUENCE [LARGE SCALE GENOMIC DNA]</scope>
    <source>
        <strain evidence="3">8N4</strain>
    </source>
</reference>
<dbReference type="RefSeq" id="WP_092678525.1">
    <property type="nucleotide sequence ID" value="NZ_FOGC01000022.1"/>
</dbReference>
<dbReference type="Proteomes" id="UP000242515">
    <property type="component" value="Unassembled WGS sequence"/>
</dbReference>
<dbReference type="AlphaFoldDB" id="A0A1H9N3Y0"/>
<keyword evidence="3" id="KW-1185">Reference proteome</keyword>
<organism evidence="2 3">
    <name type="scientific">Rosenbergiella nectarea</name>
    <dbReference type="NCBI Taxonomy" id="988801"/>
    <lineage>
        <taxon>Bacteria</taxon>
        <taxon>Pseudomonadati</taxon>
        <taxon>Pseudomonadota</taxon>
        <taxon>Gammaproteobacteria</taxon>
        <taxon>Enterobacterales</taxon>
        <taxon>Erwiniaceae</taxon>
        <taxon>Rosenbergiella</taxon>
    </lineage>
</organism>
<keyword evidence="1" id="KW-0812">Transmembrane</keyword>
<evidence type="ECO:0000256" key="1">
    <source>
        <dbReference type="SAM" id="Phobius"/>
    </source>
</evidence>
<protein>
    <submittedName>
        <fullName evidence="2">Uncharacterized protein</fullName>
    </submittedName>
</protein>
<dbReference type="OrthoDB" id="6636334at2"/>
<dbReference type="STRING" id="988801.SAMN05216522_1227"/>
<sequence length="152" mass="17123">MDEQIKKIAALIGHQQRQEARVTALIEAFEKESALLRQENAKLAGAIRSLSQATGDVTDTVRQSVSRGIAQVSEEVRAVALEKQKPAISSLTQVVNDARETVKSIRREAAWFYWKSAFWTVLVGFTLLSGILIGFTYYLNHVYKKFTYLCQI</sequence>
<evidence type="ECO:0000313" key="3">
    <source>
        <dbReference type="Proteomes" id="UP000242515"/>
    </source>
</evidence>